<protein>
    <submittedName>
        <fullName evidence="1">Tsr2207 protein</fullName>
    </submittedName>
</protein>
<accession>Q8DGV5</accession>
<evidence type="ECO:0000313" key="2">
    <source>
        <dbReference type="Proteomes" id="UP000000440"/>
    </source>
</evidence>
<sequence>MASALIRHGKHRLARNYHQALNAITAYNTEIEKCWFQEIAQLPQNNPHALFRDIYFQVVGLFAVGRYAEALILAMGLYENLLRYFVQEKVGLS</sequence>
<gene>
    <name evidence="1" type="ordered locus">tsr2207</name>
</gene>
<evidence type="ECO:0000313" key="1">
    <source>
        <dbReference type="EMBL" id="BAC09759.1"/>
    </source>
</evidence>
<keyword evidence="2" id="KW-1185">Reference proteome</keyword>
<organism evidence="1 2">
    <name type="scientific">Thermosynechococcus vestitus (strain NIES-2133 / IAM M-273 / BP-1)</name>
    <dbReference type="NCBI Taxonomy" id="197221"/>
    <lineage>
        <taxon>Bacteria</taxon>
        <taxon>Bacillati</taxon>
        <taxon>Cyanobacteriota</taxon>
        <taxon>Cyanophyceae</taxon>
        <taxon>Acaryochloridales</taxon>
        <taxon>Thermosynechococcaceae</taxon>
        <taxon>Thermosynechococcus</taxon>
    </lineage>
</organism>
<dbReference type="Proteomes" id="UP000000440">
    <property type="component" value="Chromosome"/>
</dbReference>
<dbReference type="EnsemblBacteria" id="BAC09759">
    <property type="protein sequence ID" value="BAC09759"/>
    <property type="gene ID" value="BAC09759"/>
</dbReference>
<proteinExistence type="predicted"/>
<dbReference type="RefSeq" id="WP_011058041.1">
    <property type="nucleotide sequence ID" value="NC_004113.1"/>
</dbReference>
<reference evidence="1 2" key="1">
    <citation type="journal article" date="2002" name="DNA Res.">
        <title>Complete genome structure of the thermophilic cyanobacterium Thermosynechococcus elongatus BP-1.</title>
        <authorList>
            <person name="Nakamura Y."/>
            <person name="Kaneko T."/>
            <person name="Sato S."/>
            <person name="Ikeuchi M."/>
            <person name="Katoh H."/>
            <person name="Sasamoto S."/>
            <person name="Watanabe A."/>
            <person name="Iriguchi M."/>
            <person name="Kawashima K."/>
            <person name="Kimura T."/>
            <person name="Kishida Y."/>
            <person name="Kiyokawa C."/>
            <person name="Kohara M."/>
            <person name="Matsumoto M."/>
            <person name="Matsuno A."/>
            <person name="Nakazaki N."/>
            <person name="Shimpo S."/>
            <person name="Sugimoto M."/>
            <person name="Takeuchi C."/>
            <person name="Yamada M."/>
            <person name="Tabata S."/>
        </authorList>
    </citation>
    <scope>NUCLEOTIDE SEQUENCE [LARGE SCALE GENOMIC DNA]</scope>
    <source>
        <strain evidence="2">IAM M-273 / NIES-2133 / BP-1</strain>
    </source>
</reference>
<dbReference type="AlphaFoldDB" id="Q8DGV5"/>
<dbReference type="STRING" id="197221.gene:10748818"/>
<name>Q8DGV5_THEVB</name>
<dbReference type="KEGG" id="tel:tsr2207"/>
<dbReference type="EMBL" id="BA000039">
    <property type="protein sequence ID" value="BAC09759.1"/>
    <property type="molecule type" value="Genomic_DNA"/>
</dbReference>